<dbReference type="Proteomes" id="UP000759298">
    <property type="component" value="Unassembled WGS sequence"/>
</dbReference>
<dbReference type="PROSITE" id="PS50893">
    <property type="entry name" value="ABC_TRANSPORTER_2"/>
    <property type="match status" value="1"/>
</dbReference>
<evidence type="ECO:0000256" key="1">
    <source>
        <dbReference type="ARBA" id="ARBA00022741"/>
    </source>
</evidence>
<dbReference type="PANTHER" id="PTHR24221:SF606">
    <property type="entry name" value="COLICIN V SECRETION-PROCESSING ATP-BINDING PROTEIN"/>
    <property type="match status" value="1"/>
</dbReference>
<dbReference type="RefSeq" id="WP_222825398.1">
    <property type="nucleotide sequence ID" value="NZ_JAHWXP010000003.1"/>
</dbReference>
<sequence length="193" mass="20907">MHYGEYIAITGRSGGGKSTLLKLLTGLYEPAGGTITIGGKPALPPLWHSWRGRAGIVLQDDQLFSGSIAENIAFFDPEMSVERVVQAARSANVAAEIEQMAQGFSTMIGDMGAALSGGQRQRILLARALYRNPSYLILDEGTADLDEASELKIAEHLRNLNITRIVIAHRPALLSAADRVYELSDCQLRLKEG</sequence>
<accession>A0ABS7PG42</accession>
<dbReference type="InterPro" id="IPR003439">
    <property type="entry name" value="ABC_transporter-like_ATP-bd"/>
</dbReference>
<evidence type="ECO:0000313" key="5">
    <source>
        <dbReference type="Proteomes" id="UP000759298"/>
    </source>
</evidence>
<proteinExistence type="predicted"/>
<name>A0ABS7PG42_9SPHN</name>
<dbReference type="GO" id="GO:0005524">
    <property type="term" value="F:ATP binding"/>
    <property type="evidence" value="ECO:0007669"/>
    <property type="project" value="UniProtKB-KW"/>
</dbReference>
<dbReference type="PANTHER" id="PTHR24221">
    <property type="entry name" value="ATP-BINDING CASSETTE SUB-FAMILY B"/>
    <property type="match status" value="1"/>
</dbReference>
<dbReference type="EMBL" id="JAHWXP010000003">
    <property type="protein sequence ID" value="MBY8337911.1"/>
    <property type="molecule type" value="Genomic_DNA"/>
</dbReference>
<keyword evidence="1" id="KW-0547">Nucleotide-binding</keyword>
<dbReference type="SMART" id="SM00382">
    <property type="entry name" value="AAA"/>
    <property type="match status" value="1"/>
</dbReference>
<protein>
    <submittedName>
        <fullName evidence="4">ATP-binding cassette domain-containing protein</fullName>
    </submittedName>
</protein>
<dbReference type="SUPFAM" id="SSF52540">
    <property type="entry name" value="P-loop containing nucleoside triphosphate hydrolases"/>
    <property type="match status" value="1"/>
</dbReference>
<evidence type="ECO:0000259" key="3">
    <source>
        <dbReference type="PROSITE" id="PS50893"/>
    </source>
</evidence>
<evidence type="ECO:0000313" key="4">
    <source>
        <dbReference type="EMBL" id="MBY8337911.1"/>
    </source>
</evidence>
<dbReference type="InterPro" id="IPR027417">
    <property type="entry name" value="P-loop_NTPase"/>
</dbReference>
<keyword evidence="2 4" id="KW-0067">ATP-binding</keyword>
<dbReference type="InterPro" id="IPR039421">
    <property type="entry name" value="Type_1_exporter"/>
</dbReference>
<feature type="domain" description="ABC transporter" evidence="3">
    <location>
        <begin position="1"/>
        <end position="193"/>
    </location>
</feature>
<reference evidence="4 5" key="1">
    <citation type="submission" date="2021-07" db="EMBL/GenBank/DDBJ databases">
        <title>Alteriqipengyuania abyssalis NZ-12B nov, sp.nov isolated from deep sea sponge in pacific ocean.</title>
        <authorList>
            <person name="Tareen S."/>
            <person name="Wink J."/>
        </authorList>
    </citation>
    <scope>NUCLEOTIDE SEQUENCE [LARGE SCALE GENOMIC DNA]</scope>
    <source>
        <strain evidence="4 5">NZ-12B</strain>
    </source>
</reference>
<gene>
    <name evidence="4" type="ORF">KYN89_12745</name>
</gene>
<comment type="caution">
    <text evidence="4">The sequence shown here is derived from an EMBL/GenBank/DDBJ whole genome shotgun (WGS) entry which is preliminary data.</text>
</comment>
<dbReference type="InterPro" id="IPR017871">
    <property type="entry name" value="ABC_transporter-like_CS"/>
</dbReference>
<evidence type="ECO:0000256" key="2">
    <source>
        <dbReference type="ARBA" id="ARBA00022840"/>
    </source>
</evidence>
<dbReference type="Pfam" id="PF00005">
    <property type="entry name" value="ABC_tran"/>
    <property type="match status" value="1"/>
</dbReference>
<dbReference type="Gene3D" id="3.40.50.300">
    <property type="entry name" value="P-loop containing nucleotide triphosphate hydrolases"/>
    <property type="match status" value="1"/>
</dbReference>
<keyword evidence="5" id="KW-1185">Reference proteome</keyword>
<dbReference type="InterPro" id="IPR003593">
    <property type="entry name" value="AAA+_ATPase"/>
</dbReference>
<organism evidence="4 5">
    <name type="scientific">Alteriqipengyuania abyssalis</name>
    <dbReference type="NCBI Taxonomy" id="2860200"/>
    <lineage>
        <taxon>Bacteria</taxon>
        <taxon>Pseudomonadati</taxon>
        <taxon>Pseudomonadota</taxon>
        <taxon>Alphaproteobacteria</taxon>
        <taxon>Sphingomonadales</taxon>
        <taxon>Erythrobacteraceae</taxon>
        <taxon>Alteriqipengyuania</taxon>
    </lineage>
</organism>
<dbReference type="PROSITE" id="PS00211">
    <property type="entry name" value="ABC_TRANSPORTER_1"/>
    <property type="match status" value="1"/>
</dbReference>